<dbReference type="InterPro" id="IPR036844">
    <property type="entry name" value="Hint_dom_sf"/>
</dbReference>
<dbReference type="Proteomes" id="UP000612362">
    <property type="component" value="Unassembled WGS sequence"/>
</dbReference>
<dbReference type="EMBL" id="BNJF01000004">
    <property type="protein sequence ID" value="GHO48635.1"/>
    <property type="molecule type" value="Genomic_DNA"/>
</dbReference>
<dbReference type="Gene3D" id="2.170.16.10">
    <property type="entry name" value="Hedgehog/Intein (Hint) domain"/>
    <property type="match status" value="1"/>
</dbReference>
<sequence>MIVFGNQQTMREGLELFMQGMDPYDYVGGNPESRTDPTGNAFIGNKDERAWISGGKLYETVPWSPAPPTVIGTWNSGVYRPVVHPAFPPPPPMPKPRPAAPPPPPPDPIVSWATNAGHLLWSGVDMFLGISSMVNDVGTLTSSDTSGWDKLWAAADLAMNLTMEMSMVAGFGEEARIAELAAKGGEELLAHAAEDAAAHGAEDIAEHGAEDIAEHACSFTFDTPVATATGEQAIGTLKAGEKVWAYNPTTKKMELEPIKHVWINHDDDLVDLAIAYTTKDKQGHPVQQIDTVHTNKKHPFLTQEKGFVEVAHLDVSLHLIRADGSVGTLVAWNVVAGTSTMYNLEVAQDHTFTVSDGLGVVHNCGFENDTLKENHFQKHIWHHLGMERILYLD</sequence>
<evidence type="ECO:0008006" key="3">
    <source>
        <dbReference type="Google" id="ProtNLM"/>
    </source>
</evidence>
<dbReference type="SUPFAM" id="SSF51294">
    <property type="entry name" value="Hedgehog/intein (Hint) domain"/>
    <property type="match status" value="1"/>
</dbReference>
<reference evidence="1" key="1">
    <citation type="submission" date="2020-10" db="EMBL/GenBank/DDBJ databases">
        <title>Taxonomic study of unclassified bacteria belonging to the class Ktedonobacteria.</title>
        <authorList>
            <person name="Yabe S."/>
            <person name="Wang C.M."/>
            <person name="Zheng Y."/>
            <person name="Sakai Y."/>
            <person name="Cavaletti L."/>
            <person name="Monciardini P."/>
            <person name="Donadio S."/>
        </authorList>
    </citation>
    <scope>NUCLEOTIDE SEQUENCE</scope>
    <source>
        <strain evidence="1">SOSP1-1</strain>
    </source>
</reference>
<accession>A0A8J3MXJ5</accession>
<dbReference type="Pfam" id="PF07591">
    <property type="entry name" value="PT-HINT"/>
    <property type="match status" value="1"/>
</dbReference>
<evidence type="ECO:0000313" key="1">
    <source>
        <dbReference type="EMBL" id="GHO48635.1"/>
    </source>
</evidence>
<gene>
    <name evidence="1" type="ORF">KSX_67980</name>
</gene>
<dbReference type="NCBIfam" id="TIGR01443">
    <property type="entry name" value="intein_Cterm"/>
    <property type="match status" value="1"/>
</dbReference>
<keyword evidence="2" id="KW-1185">Reference proteome</keyword>
<proteinExistence type="predicted"/>
<name>A0A8J3MXJ5_9CHLR</name>
<protein>
    <recommendedName>
        <fullName evidence="3">Intein C-terminal splicing domain-containing protein</fullName>
    </recommendedName>
</protein>
<organism evidence="1 2">
    <name type="scientific">Ktedonospora formicarum</name>
    <dbReference type="NCBI Taxonomy" id="2778364"/>
    <lineage>
        <taxon>Bacteria</taxon>
        <taxon>Bacillati</taxon>
        <taxon>Chloroflexota</taxon>
        <taxon>Ktedonobacteria</taxon>
        <taxon>Ktedonobacterales</taxon>
        <taxon>Ktedonobacteraceae</taxon>
        <taxon>Ktedonospora</taxon>
    </lineage>
</organism>
<comment type="caution">
    <text evidence="1">The sequence shown here is derived from an EMBL/GenBank/DDBJ whole genome shotgun (WGS) entry which is preliminary data.</text>
</comment>
<evidence type="ECO:0000313" key="2">
    <source>
        <dbReference type="Proteomes" id="UP000612362"/>
    </source>
</evidence>
<dbReference type="AlphaFoldDB" id="A0A8J3MXJ5"/>
<dbReference type="RefSeq" id="WP_220197822.1">
    <property type="nucleotide sequence ID" value="NZ_BNJF01000004.1"/>
</dbReference>
<dbReference type="InterPro" id="IPR030934">
    <property type="entry name" value="Intein_C"/>
</dbReference>
<dbReference type="PROSITE" id="PS50818">
    <property type="entry name" value="INTEIN_C_TER"/>
    <property type="match status" value="1"/>
</dbReference>